<keyword evidence="4 9" id="KW-0479">Metal-binding</keyword>
<keyword evidence="7" id="KW-0496">Mitochondrion</keyword>
<dbReference type="InterPro" id="IPR052374">
    <property type="entry name" value="SERAC1"/>
</dbReference>
<dbReference type="PROSITE" id="PS00478">
    <property type="entry name" value="LIM_DOMAIN_1"/>
    <property type="match status" value="1"/>
</dbReference>
<feature type="coiled-coil region" evidence="10">
    <location>
        <begin position="481"/>
        <end position="515"/>
    </location>
</feature>
<dbReference type="EMBL" id="CABFNQ020000726">
    <property type="protein sequence ID" value="CAH0027276.1"/>
    <property type="molecule type" value="Genomic_DNA"/>
</dbReference>
<evidence type="ECO:0000256" key="2">
    <source>
        <dbReference type="ARBA" id="ARBA00004240"/>
    </source>
</evidence>
<dbReference type="GO" id="GO:0016020">
    <property type="term" value="C:membrane"/>
    <property type="evidence" value="ECO:0007669"/>
    <property type="project" value="UniProtKB-SubCell"/>
</dbReference>
<feature type="domain" description="LIM zinc-binding" evidence="12">
    <location>
        <begin position="697"/>
        <end position="759"/>
    </location>
</feature>
<gene>
    <name evidence="13" type="ORF">CRHIZ90672A_00003806</name>
</gene>
<dbReference type="PANTHER" id="PTHR48182:SF2">
    <property type="entry name" value="PROTEIN SERAC1"/>
    <property type="match status" value="1"/>
</dbReference>
<evidence type="ECO:0000256" key="1">
    <source>
        <dbReference type="ARBA" id="ARBA00004173"/>
    </source>
</evidence>
<dbReference type="SUPFAM" id="SSF53474">
    <property type="entry name" value="alpha/beta-Hydrolases"/>
    <property type="match status" value="1"/>
</dbReference>
<evidence type="ECO:0000256" key="9">
    <source>
        <dbReference type="PROSITE-ProRule" id="PRU00125"/>
    </source>
</evidence>
<dbReference type="GO" id="GO:0046872">
    <property type="term" value="F:metal ion binding"/>
    <property type="evidence" value="ECO:0007669"/>
    <property type="project" value="UniProtKB-KW"/>
</dbReference>
<keyword evidence="9" id="KW-0440">LIM domain</keyword>
<evidence type="ECO:0000256" key="8">
    <source>
        <dbReference type="ARBA" id="ARBA00023136"/>
    </source>
</evidence>
<evidence type="ECO:0000313" key="13">
    <source>
        <dbReference type="EMBL" id="CAH0027276.1"/>
    </source>
</evidence>
<dbReference type="PANTHER" id="PTHR48182">
    <property type="entry name" value="PROTEIN SERAC1"/>
    <property type="match status" value="1"/>
</dbReference>
<reference evidence="13" key="1">
    <citation type="submission" date="2021-10" db="EMBL/GenBank/DDBJ databases">
        <authorList>
            <person name="Piombo E."/>
        </authorList>
    </citation>
    <scope>NUCLEOTIDE SEQUENCE</scope>
</reference>
<evidence type="ECO:0000256" key="6">
    <source>
        <dbReference type="ARBA" id="ARBA00022833"/>
    </source>
</evidence>
<organism evidence="13 14">
    <name type="scientific">Clonostachys rhizophaga</name>
    <dbReference type="NCBI Taxonomy" id="160324"/>
    <lineage>
        <taxon>Eukaryota</taxon>
        <taxon>Fungi</taxon>
        <taxon>Dikarya</taxon>
        <taxon>Ascomycota</taxon>
        <taxon>Pezizomycotina</taxon>
        <taxon>Sordariomycetes</taxon>
        <taxon>Hypocreomycetidae</taxon>
        <taxon>Hypocreales</taxon>
        <taxon>Bionectriaceae</taxon>
        <taxon>Clonostachys</taxon>
    </lineage>
</organism>
<comment type="subcellular location">
    <subcellularLocation>
        <location evidence="2">Endoplasmic reticulum</location>
    </subcellularLocation>
    <subcellularLocation>
        <location evidence="3">Membrane</location>
    </subcellularLocation>
    <subcellularLocation>
        <location evidence="1">Mitochondrion</location>
    </subcellularLocation>
</comment>
<evidence type="ECO:0000256" key="7">
    <source>
        <dbReference type="ARBA" id="ARBA00023128"/>
    </source>
</evidence>
<name>A0A9N9VQJ6_9HYPO</name>
<evidence type="ECO:0000256" key="3">
    <source>
        <dbReference type="ARBA" id="ARBA00004370"/>
    </source>
</evidence>
<keyword evidence="14" id="KW-1185">Reference proteome</keyword>
<keyword evidence="10" id="KW-0175">Coiled coil</keyword>
<comment type="caution">
    <text evidence="13">The sequence shown here is derived from an EMBL/GenBank/DDBJ whole genome shotgun (WGS) entry which is preliminary data.</text>
</comment>
<dbReference type="Pfam" id="PF00412">
    <property type="entry name" value="LIM"/>
    <property type="match status" value="1"/>
</dbReference>
<dbReference type="InterPro" id="IPR029058">
    <property type="entry name" value="AB_hydrolase_fold"/>
</dbReference>
<dbReference type="CDD" id="cd09395">
    <property type="entry name" value="LIM2_Rga"/>
    <property type="match status" value="1"/>
</dbReference>
<keyword evidence="8" id="KW-0472">Membrane</keyword>
<accession>A0A9N9VQJ6</accession>
<proteinExistence type="predicted"/>
<dbReference type="PROSITE" id="PS50023">
    <property type="entry name" value="LIM_DOMAIN_2"/>
    <property type="match status" value="1"/>
</dbReference>
<dbReference type="Gene3D" id="3.40.50.1820">
    <property type="entry name" value="alpha/beta hydrolase"/>
    <property type="match status" value="1"/>
</dbReference>
<dbReference type="GO" id="GO:0005783">
    <property type="term" value="C:endoplasmic reticulum"/>
    <property type="evidence" value="ECO:0007669"/>
    <property type="project" value="UniProtKB-SubCell"/>
</dbReference>
<evidence type="ECO:0000256" key="10">
    <source>
        <dbReference type="SAM" id="Coils"/>
    </source>
</evidence>
<dbReference type="OrthoDB" id="19923at2759"/>
<dbReference type="InterPro" id="IPR001781">
    <property type="entry name" value="Znf_LIM"/>
</dbReference>
<dbReference type="Gene3D" id="2.10.110.10">
    <property type="entry name" value="Cysteine Rich Protein"/>
    <property type="match status" value="2"/>
</dbReference>
<dbReference type="GO" id="GO:0030695">
    <property type="term" value="F:GTPase regulator activity"/>
    <property type="evidence" value="ECO:0007669"/>
    <property type="project" value="UniProtKB-ARBA"/>
</dbReference>
<evidence type="ECO:0000259" key="12">
    <source>
        <dbReference type="PROSITE" id="PS50023"/>
    </source>
</evidence>
<evidence type="ECO:0000313" key="14">
    <source>
        <dbReference type="Proteomes" id="UP000696573"/>
    </source>
</evidence>
<dbReference type="SMART" id="SM00132">
    <property type="entry name" value="LIM"/>
    <property type="match status" value="2"/>
</dbReference>
<dbReference type="AlphaFoldDB" id="A0A9N9VQJ6"/>
<evidence type="ECO:0000256" key="11">
    <source>
        <dbReference type="SAM" id="MobiDB-lite"/>
    </source>
</evidence>
<sequence length="858" mass="96664">MKNVEANLPEPWLALTREQPLRQVYPDPETRPGAASTRVDIVAVHGLNPRSRDDTEHAWNTWRNRASGRLWLRDDLPQSTPDARIFIYEYNATAVYGKDKSTFVDKSNELLEAVRAERDDEERPILFLAHSMGGLLVKQALINAGMNPKYSMIKDMTKGIAFFATPHHGGDMTLVGLGSVATKIARTAGLQQGDDVLETLKSGSIFSDVMHEHWRHQMAEYNIISFWGALDTVVPGESAKLGMSGDREHIVKLNADHKGVCKFGRSQVDEDNLGIVRRNVQDIYNAALQEGEQAPSISLGLGDRLIATVPTLTVHEVGIGNQVTCHAGTWHGVTTPTEMNSLNLSMSINGLRAATEHLCSLIQTFSASWNSTNRLRDCRLEITLVGIGLRSFERYLQRLDTVDPQRKKLIQVDDLVITLSDAIMVFSEFEELLQRLKTMKNAGVRITWAHYSKIFQQHFERIQRLKESLKLMLTIVECDTNIEAHENRQRLQELVETVLNENQALRSKLSLLEDRFDARSTFTRDFDESSETATIRDSDAAGPIRDSARSLNTSDRASFAFEKILQQSWVYKRNERNDCDQSFITATTDARSRTWSIFSGISMANISILSVIAMPITLIDIKYGHYYEVKSRSMDSAPTADDEEDMLDHPQVLPYQPEHPEIHVSSRFSGLTVDEDRIEDEDSDGTLSDEANDEEIFPCKDCGEILEEGKAYELDGNRWHLDCFRCNTCHALLDPGSNLLLLGDGSLICYECVYECNACGNKIEELAILTGDQAYCATCFRCRNCKVQIKNLRYARTSLGIFCIGCHETIISKKRKKALAKLRKQEAEEGKALLQRADPTKGEEEQPEPPLPSYDNFI</sequence>
<keyword evidence="6 9" id="KW-0862">Zinc</keyword>
<evidence type="ECO:0000256" key="4">
    <source>
        <dbReference type="ARBA" id="ARBA00022723"/>
    </source>
</evidence>
<dbReference type="Proteomes" id="UP000696573">
    <property type="component" value="Unassembled WGS sequence"/>
</dbReference>
<dbReference type="CDD" id="cd09394">
    <property type="entry name" value="LIM1_Rga"/>
    <property type="match status" value="1"/>
</dbReference>
<protein>
    <recommendedName>
        <fullName evidence="12">LIM zinc-binding domain-containing protein</fullName>
    </recommendedName>
</protein>
<evidence type="ECO:0000256" key="5">
    <source>
        <dbReference type="ARBA" id="ARBA00022824"/>
    </source>
</evidence>
<feature type="region of interest" description="Disordered" evidence="11">
    <location>
        <begin position="829"/>
        <end position="858"/>
    </location>
</feature>
<dbReference type="GO" id="GO:0005739">
    <property type="term" value="C:mitochondrion"/>
    <property type="evidence" value="ECO:0007669"/>
    <property type="project" value="UniProtKB-SubCell"/>
</dbReference>
<keyword evidence="5" id="KW-0256">Endoplasmic reticulum</keyword>